<keyword evidence="1" id="KW-0812">Transmembrane</keyword>
<organism evidence="2 3">
    <name type="scientific">Nonlabens tegetincola</name>
    <dbReference type="NCBI Taxonomy" id="323273"/>
    <lineage>
        <taxon>Bacteria</taxon>
        <taxon>Pseudomonadati</taxon>
        <taxon>Bacteroidota</taxon>
        <taxon>Flavobacteriia</taxon>
        <taxon>Flavobacteriales</taxon>
        <taxon>Flavobacteriaceae</taxon>
        <taxon>Nonlabens</taxon>
    </lineage>
</organism>
<gene>
    <name evidence="2" type="ORF">JCM19294_2077</name>
</gene>
<protein>
    <submittedName>
        <fullName evidence="2">Uncharacterized protein</fullName>
    </submittedName>
</protein>
<feature type="transmembrane region" description="Helical" evidence="1">
    <location>
        <begin position="6"/>
        <end position="26"/>
    </location>
</feature>
<reference evidence="2" key="1">
    <citation type="journal article" date="2014" name="Genome Announc.">
        <title>Draft Genome Sequences of Marine Flavobacterium Nonlabens Strains NR17, NR24, NR27, NR32, NR33, and Ara13.</title>
        <authorList>
            <person name="Nakanishi M."/>
            <person name="Meirelles P."/>
            <person name="Suzuki R."/>
            <person name="Takatani N."/>
            <person name="Mino S."/>
            <person name="Suda W."/>
            <person name="Oshima K."/>
            <person name="Hattori M."/>
            <person name="Ohkuma M."/>
            <person name="Hosokawa M."/>
            <person name="Miyashita K."/>
            <person name="Thompson F.L."/>
            <person name="Niwa A."/>
            <person name="Sawabe T."/>
            <person name="Sawabe T."/>
        </authorList>
    </citation>
    <scope>NUCLEOTIDE SEQUENCE [LARGE SCALE GENOMIC DNA]</scope>
    <source>
        <strain evidence="2">JCM 19294</strain>
    </source>
</reference>
<keyword evidence="1" id="KW-1133">Transmembrane helix</keyword>
<dbReference type="STRING" id="319236.BST91_07540"/>
<keyword evidence="1" id="KW-0472">Membrane</keyword>
<evidence type="ECO:0000313" key="3">
    <source>
        <dbReference type="Proteomes" id="UP000029221"/>
    </source>
</evidence>
<proteinExistence type="predicted"/>
<dbReference type="RefSeq" id="WP_042277897.1">
    <property type="nucleotide sequence ID" value="NZ_BBML01000002.1"/>
</dbReference>
<comment type="caution">
    <text evidence="2">The sequence shown here is derived from an EMBL/GenBank/DDBJ whole genome shotgun (WGS) entry which is preliminary data.</text>
</comment>
<name>A0A090Q0G9_9FLAO</name>
<sequence length="155" mass="18108">MNTGIAFIGIVCVAICAIPFLLTYSSRKRKQNLEKKEFDTFLMKHQAQLDYSESCGNYHIGIDQNKMKLYFQLHTKHLIEQEVVNLDEMSYAEVKRHNSKKGTIDKLIMILYPKDKNLPSTFLDFYDINLSYLPSGEIESIEKWQDVINKTIKHN</sequence>
<dbReference type="AlphaFoldDB" id="A0A090Q0G9"/>
<dbReference type="EMBL" id="BBML01000002">
    <property type="protein sequence ID" value="GAK96564.1"/>
    <property type="molecule type" value="Genomic_DNA"/>
</dbReference>
<accession>A0A090Q0G9</accession>
<keyword evidence="3" id="KW-1185">Reference proteome</keyword>
<evidence type="ECO:0000256" key="1">
    <source>
        <dbReference type="SAM" id="Phobius"/>
    </source>
</evidence>
<dbReference type="Proteomes" id="UP000029221">
    <property type="component" value="Unassembled WGS sequence"/>
</dbReference>
<evidence type="ECO:0000313" key="2">
    <source>
        <dbReference type="EMBL" id="GAK96564.1"/>
    </source>
</evidence>